<sequence>MAGRPRRRRASSASATADADPTQIRWAKESSILKPTPRDLPDNDWPCYVLTDATIYQKDGRTLGNPLLVHVQGPLIVRGHLEVDEDKLVPNLVRSSVRTAHIEISHSERYSIGDGPLVLWVSGPAGWFEIRPSPAYQRMYDQVREAITLYYSAFEVYESYVAACASKKKTRRPRPPSLDDIFLRYAVRAGDGILHHEVVALYNKWAEFLIAHFDKEFDLDWNVTPFAKWLRSSHPDIQKKLTDIANGVVAPSALPEPQESIDDKATHSRRGKSARASSRNSEARDDPPSRPMPQAKPDKPRVKLSETPIPLPERYRQSTQPARSEPSPGRIGTSAKSDAPRETPRANIPRETPKADTPKETHRADMSTVTPKIDTSGDIPIPDADSETPVDRLLGALSEVATEANISKAAPSRVNSAVFFKCKIRHYSGAKDILAYYAKELLERLSDEWKGSPWYHWLEEASKQPWEPSSEQTEPDKIPAQTFRRAKMGPKAGSSTKPATQLPLDPDIGLKIGTKSAAQEESESEDEFADLRALPQRNRRSGKGATLRLATSAKKRPHSELDDQASGSRRGRKSVKISHHISDDDEPDDADNTSDEDVASSEEAIVGSRLPLPEGAVRVVVHAEHLPTTTPSGPDGTWTCNEEGCTYVVRSADEQDAQELIQAHFRDHEVQAEKINLAVTESRGHMPIKYAYFPPILLIIHMNPRRT</sequence>
<feature type="region of interest" description="Disordered" evidence="1">
    <location>
        <begin position="1"/>
        <end position="28"/>
    </location>
</feature>
<feature type="compositionally biased region" description="Low complexity" evidence="1">
    <location>
        <begin position="11"/>
        <end position="22"/>
    </location>
</feature>
<dbReference type="Proteomes" id="UP000001056">
    <property type="component" value="Unassembled WGS sequence"/>
</dbReference>
<dbReference type="RefSeq" id="XP_001224793.1">
    <property type="nucleotide sequence ID" value="XM_001224792.1"/>
</dbReference>
<evidence type="ECO:0000313" key="2">
    <source>
        <dbReference type="EMBL" id="EAQ85884.1"/>
    </source>
</evidence>
<dbReference type="EMBL" id="CH408033">
    <property type="protein sequence ID" value="EAQ85884.1"/>
    <property type="molecule type" value="Genomic_DNA"/>
</dbReference>
<feature type="compositionally biased region" description="Basic residues" evidence="1">
    <location>
        <begin position="1"/>
        <end position="10"/>
    </location>
</feature>
<dbReference type="eggNOG" id="ENOG502SK9A">
    <property type="taxonomic scope" value="Eukaryota"/>
</dbReference>
<name>Q2GY17_CHAGB</name>
<feature type="compositionally biased region" description="Acidic residues" evidence="1">
    <location>
        <begin position="583"/>
        <end position="600"/>
    </location>
</feature>
<feature type="compositionally biased region" description="Basic residues" evidence="1">
    <location>
        <begin position="569"/>
        <end position="579"/>
    </location>
</feature>
<evidence type="ECO:0008006" key="4">
    <source>
        <dbReference type="Google" id="ProtNLM"/>
    </source>
</evidence>
<organism evidence="2 3">
    <name type="scientific">Chaetomium globosum (strain ATCC 6205 / CBS 148.51 / DSM 1962 / NBRC 6347 / NRRL 1970)</name>
    <name type="common">Soil fungus</name>
    <dbReference type="NCBI Taxonomy" id="306901"/>
    <lineage>
        <taxon>Eukaryota</taxon>
        <taxon>Fungi</taxon>
        <taxon>Dikarya</taxon>
        <taxon>Ascomycota</taxon>
        <taxon>Pezizomycotina</taxon>
        <taxon>Sordariomycetes</taxon>
        <taxon>Sordariomycetidae</taxon>
        <taxon>Sordariales</taxon>
        <taxon>Chaetomiaceae</taxon>
        <taxon>Chaetomium</taxon>
    </lineage>
</organism>
<keyword evidence="3" id="KW-1185">Reference proteome</keyword>
<evidence type="ECO:0000313" key="3">
    <source>
        <dbReference type="Proteomes" id="UP000001056"/>
    </source>
</evidence>
<feature type="region of interest" description="Disordered" evidence="1">
    <location>
        <begin position="486"/>
        <end position="609"/>
    </location>
</feature>
<dbReference type="InParanoid" id="Q2GY17"/>
<dbReference type="VEuPathDB" id="FungiDB:CHGG_07137"/>
<dbReference type="GeneID" id="4393435"/>
<evidence type="ECO:0000256" key="1">
    <source>
        <dbReference type="SAM" id="MobiDB-lite"/>
    </source>
</evidence>
<protein>
    <recommendedName>
        <fullName evidence="4">DNA (cytosine-5)-methyltransferase 1 replication foci domain-containing protein</fullName>
    </recommendedName>
</protein>
<reference evidence="3" key="1">
    <citation type="journal article" date="2015" name="Genome Announc.">
        <title>Draft genome sequence of the cellulolytic fungus Chaetomium globosum.</title>
        <authorList>
            <person name="Cuomo C.A."/>
            <person name="Untereiner W.A."/>
            <person name="Ma L.-J."/>
            <person name="Grabherr M."/>
            <person name="Birren B.W."/>
        </authorList>
    </citation>
    <scope>NUCLEOTIDE SEQUENCE [LARGE SCALE GENOMIC DNA]</scope>
    <source>
        <strain evidence="3">ATCC 6205 / CBS 148.51 / DSM 1962 / NBRC 6347 / NRRL 1970</strain>
    </source>
</reference>
<dbReference type="OrthoDB" id="5382953at2759"/>
<accession>Q2GY17</accession>
<dbReference type="AlphaFoldDB" id="Q2GY17"/>
<dbReference type="STRING" id="306901.Q2GY17"/>
<dbReference type="OMA" id="NGPRDSW"/>
<feature type="compositionally biased region" description="Basic and acidic residues" evidence="1">
    <location>
        <begin position="351"/>
        <end position="365"/>
    </location>
</feature>
<dbReference type="HOGENOM" id="CLU_023186_0_0_1"/>
<gene>
    <name evidence="2" type="ORF">CHGG_07137</name>
</gene>
<feature type="region of interest" description="Disordered" evidence="1">
    <location>
        <begin position="250"/>
        <end position="386"/>
    </location>
</feature>
<proteinExistence type="predicted"/>